<dbReference type="InterPro" id="IPR029044">
    <property type="entry name" value="Nucleotide-diphossugar_trans"/>
</dbReference>
<dbReference type="PANTHER" id="PTHR43685">
    <property type="entry name" value="GLYCOSYLTRANSFERASE"/>
    <property type="match status" value="1"/>
</dbReference>
<protein>
    <submittedName>
        <fullName evidence="2">Glycosyltransferase involved in cell wall biosynthesis</fullName>
    </submittedName>
</protein>
<feature type="domain" description="Glycosyltransferase 2-like" evidence="1">
    <location>
        <begin position="7"/>
        <end position="80"/>
    </location>
</feature>
<dbReference type="Gene3D" id="3.90.550.10">
    <property type="entry name" value="Spore Coat Polysaccharide Biosynthesis Protein SpsA, Chain A"/>
    <property type="match status" value="1"/>
</dbReference>
<proteinExistence type="predicted"/>
<name>A0A927MDS2_9ACTN</name>
<evidence type="ECO:0000259" key="1">
    <source>
        <dbReference type="Pfam" id="PF00535"/>
    </source>
</evidence>
<comment type="caution">
    <text evidence="2">The sequence shown here is derived from an EMBL/GenBank/DDBJ whole genome shotgun (WGS) entry which is preliminary data.</text>
</comment>
<accession>A0A927MDS2</accession>
<keyword evidence="3" id="KW-1185">Reference proteome</keyword>
<dbReference type="AlphaFoldDB" id="A0A927MDS2"/>
<dbReference type="RefSeq" id="WP_192768736.1">
    <property type="nucleotide sequence ID" value="NZ_JADBEB010000001.1"/>
</dbReference>
<organism evidence="2 3">
    <name type="scientific">Plantactinospora soyae</name>
    <dbReference type="NCBI Taxonomy" id="1544732"/>
    <lineage>
        <taxon>Bacteria</taxon>
        <taxon>Bacillati</taxon>
        <taxon>Actinomycetota</taxon>
        <taxon>Actinomycetes</taxon>
        <taxon>Micromonosporales</taxon>
        <taxon>Micromonosporaceae</taxon>
        <taxon>Plantactinospora</taxon>
    </lineage>
</organism>
<dbReference type="Proteomes" id="UP000649753">
    <property type="component" value="Unassembled WGS sequence"/>
</dbReference>
<evidence type="ECO:0000313" key="2">
    <source>
        <dbReference type="EMBL" id="MBE1489235.1"/>
    </source>
</evidence>
<dbReference type="InterPro" id="IPR001173">
    <property type="entry name" value="Glyco_trans_2-like"/>
</dbReference>
<dbReference type="SUPFAM" id="SSF53448">
    <property type="entry name" value="Nucleotide-diphospho-sugar transferases"/>
    <property type="match status" value="1"/>
</dbReference>
<dbReference type="PANTHER" id="PTHR43685:SF2">
    <property type="entry name" value="GLYCOSYLTRANSFERASE 2-LIKE DOMAIN-CONTAINING PROTEIN"/>
    <property type="match status" value="1"/>
</dbReference>
<reference evidence="2" key="1">
    <citation type="submission" date="2020-10" db="EMBL/GenBank/DDBJ databases">
        <title>Sequencing the genomes of 1000 actinobacteria strains.</title>
        <authorList>
            <person name="Klenk H.-P."/>
        </authorList>
    </citation>
    <scope>NUCLEOTIDE SEQUENCE</scope>
    <source>
        <strain evidence="2">DSM 46832</strain>
    </source>
</reference>
<evidence type="ECO:0000313" key="3">
    <source>
        <dbReference type="Proteomes" id="UP000649753"/>
    </source>
</evidence>
<sequence>MSASRGSVIVTTYNRAELLGYTLASVTRQTLPVDRFEVLMCDDGSTDDTAAVVDRFQDRLDITRLFHEHDGFGASRSRNEFYLRYHDDFADLPARWVMLWTATSRPAWRCRGPTTGC</sequence>
<dbReference type="Pfam" id="PF00535">
    <property type="entry name" value="Glycos_transf_2"/>
    <property type="match status" value="1"/>
</dbReference>
<gene>
    <name evidence="2" type="ORF">H4W31_004873</name>
</gene>
<dbReference type="EMBL" id="JADBEB010000001">
    <property type="protein sequence ID" value="MBE1489235.1"/>
    <property type="molecule type" value="Genomic_DNA"/>
</dbReference>
<dbReference type="InterPro" id="IPR050834">
    <property type="entry name" value="Glycosyltransf_2"/>
</dbReference>